<dbReference type="Pfam" id="PF00933">
    <property type="entry name" value="Glyco_hydro_3"/>
    <property type="match status" value="1"/>
</dbReference>
<evidence type="ECO:0000313" key="9">
    <source>
        <dbReference type="EMBL" id="SEP88039.1"/>
    </source>
</evidence>
<protein>
    <recommendedName>
        <fullName evidence="3">beta-N-acetylhexosaminidase</fullName>
        <ecNumber evidence="3">3.2.1.52</ecNumber>
    </recommendedName>
</protein>
<dbReference type="InParanoid" id="A0A1H9BGP1"/>
<keyword evidence="10" id="KW-1185">Reference proteome</keyword>
<dbReference type="Proteomes" id="UP000199021">
    <property type="component" value="Unassembled WGS sequence"/>
</dbReference>
<dbReference type="SUPFAM" id="SSF51445">
    <property type="entry name" value="(Trans)glycosidases"/>
    <property type="match status" value="1"/>
</dbReference>
<gene>
    <name evidence="9" type="ORF">SAMN05444359_103120</name>
</gene>
<dbReference type="InterPro" id="IPR050226">
    <property type="entry name" value="NagZ_Beta-hexosaminidase"/>
</dbReference>
<dbReference type="STRING" id="478744.SAMN05444359_103120"/>
<accession>A0A1H9BGP1</accession>
<comment type="catalytic activity">
    <reaction evidence="1">
        <text>Hydrolysis of terminal non-reducing N-acetyl-D-hexosamine residues in N-acetyl-beta-D-hexosaminides.</text>
        <dbReference type="EC" id="3.2.1.52"/>
    </reaction>
</comment>
<dbReference type="InterPro" id="IPR001764">
    <property type="entry name" value="Glyco_hydro_3_N"/>
</dbReference>
<organism evidence="9 10">
    <name type="scientific">Neolewinella agarilytica</name>
    <dbReference type="NCBI Taxonomy" id="478744"/>
    <lineage>
        <taxon>Bacteria</taxon>
        <taxon>Pseudomonadati</taxon>
        <taxon>Bacteroidota</taxon>
        <taxon>Saprospiria</taxon>
        <taxon>Saprospirales</taxon>
        <taxon>Lewinellaceae</taxon>
        <taxon>Neolewinella</taxon>
    </lineage>
</organism>
<reference evidence="10" key="1">
    <citation type="submission" date="2016-10" db="EMBL/GenBank/DDBJ databases">
        <authorList>
            <person name="Varghese N."/>
            <person name="Submissions S."/>
        </authorList>
    </citation>
    <scope>NUCLEOTIDE SEQUENCE [LARGE SCALE GENOMIC DNA]</scope>
    <source>
        <strain evidence="10">DSM 24740</strain>
    </source>
</reference>
<dbReference type="SUPFAM" id="SSF56601">
    <property type="entry name" value="beta-lactamase/transpeptidase-like"/>
    <property type="match status" value="1"/>
</dbReference>
<evidence type="ECO:0000256" key="4">
    <source>
        <dbReference type="ARBA" id="ARBA00022801"/>
    </source>
</evidence>
<keyword evidence="6" id="KW-0732">Signal</keyword>
<name>A0A1H9BGP1_9BACT</name>
<dbReference type="OrthoDB" id="9805821at2"/>
<evidence type="ECO:0000256" key="1">
    <source>
        <dbReference type="ARBA" id="ARBA00001231"/>
    </source>
</evidence>
<dbReference type="GO" id="GO:0009254">
    <property type="term" value="P:peptidoglycan turnover"/>
    <property type="evidence" value="ECO:0007669"/>
    <property type="project" value="TreeGrafter"/>
</dbReference>
<evidence type="ECO:0000313" key="10">
    <source>
        <dbReference type="Proteomes" id="UP000199021"/>
    </source>
</evidence>
<dbReference type="Gene3D" id="3.20.20.300">
    <property type="entry name" value="Glycoside hydrolase, family 3, N-terminal domain"/>
    <property type="match status" value="1"/>
</dbReference>
<dbReference type="FunCoup" id="A0A1H9BGP1">
    <property type="interactions" value="139"/>
</dbReference>
<evidence type="ECO:0000259" key="7">
    <source>
        <dbReference type="Pfam" id="PF00144"/>
    </source>
</evidence>
<feature type="domain" description="Glycoside hydrolase family 3 N-terminal" evidence="8">
    <location>
        <begin position="51"/>
        <end position="366"/>
    </location>
</feature>
<feature type="domain" description="Beta-lactamase-related" evidence="7">
    <location>
        <begin position="602"/>
        <end position="956"/>
    </location>
</feature>
<dbReference type="InterPro" id="IPR001466">
    <property type="entry name" value="Beta-lactam-related"/>
</dbReference>
<dbReference type="PANTHER" id="PTHR30480:SF13">
    <property type="entry name" value="BETA-HEXOSAMINIDASE"/>
    <property type="match status" value="1"/>
</dbReference>
<evidence type="ECO:0000259" key="8">
    <source>
        <dbReference type="Pfam" id="PF00933"/>
    </source>
</evidence>
<evidence type="ECO:0000256" key="3">
    <source>
        <dbReference type="ARBA" id="ARBA00012663"/>
    </source>
</evidence>
<dbReference type="InterPro" id="IPR017853">
    <property type="entry name" value="GH"/>
</dbReference>
<dbReference type="GO" id="GO:0005975">
    <property type="term" value="P:carbohydrate metabolic process"/>
    <property type="evidence" value="ECO:0007669"/>
    <property type="project" value="InterPro"/>
</dbReference>
<feature type="signal peptide" evidence="6">
    <location>
        <begin position="1"/>
        <end position="22"/>
    </location>
</feature>
<evidence type="ECO:0000256" key="5">
    <source>
        <dbReference type="ARBA" id="ARBA00023295"/>
    </source>
</evidence>
<dbReference type="RefSeq" id="WP_090165564.1">
    <property type="nucleotide sequence ID" value="NZ_FOFB01000003.1"/>
</dbReference>
<dbReference type="Pfam" id="PF00144">
    <property type="entry name" value="Beta-lactamase"/>
    <property type="match status" value="1"/>
</dbReference>
<dbReference type="Gene3D" id="3.40.710.10">
    <property type="entry name" value="DD-peptidase/beta-lactamase superfamily"/>
    <property type="match status" value="1"/>
</dbReference>
<dbReference type="EMBL" id="FOFB01000003">
    <property type="protein sequence ID" value="SEP88039.1"/>
    <property type="molecule type" value="Genomic_DNA"/>
</dbReference>
<dbReference type="GO" id="GO:0004563">
    <property type="term" value="F:beta-N-acetylhexosaminidase activity"/>
    <property type="evidence" value="ECO:0007669"/>
    <property type="project" value="UniProtKB-EC"/>
</dbReference>
<keyword evidence="5" id="KW-0326">Glycosidase</keyword>
<dbReference type="InterPro" id="IPR012338">
    <property type="entry name" value="Beta-lactam/transpept-like"/>
</dbReference>
<feature type="chain" id="PRO_5011755167" description="beta-N-acetylhexosaminidase" evidence="6">
    <location>
        <begin position="23"/>
        <end position="997"/>
    </location>
</feature>
<dbReference type="InterPro" id="IPR036962">
    <property type="entry name" value="Glyco_hydro_3_N_sf"/>
</dbReference>
<evidence type="ECO:0000256" key="6">
    <source>
        <dbReference type="SAM" id="SignalP"/>
    </source>
</evidence>
<dbReference type="PANTHER" id="PTHR30480">
    <property type="entry name" value="BETA-HEXOSAMINIDASE-RELATED"/>
    <property type="match status" value="1"/>
</dbReference>
<keyword evidence="4" id="KW-0378">Hydrolase</keyword>
<dbReference type="PRINTS" id="PR00133">
    <property type="entry name" value="GLHYDRLASE3"/>
</dbReference>
<dbReference type="EC" id="3.2.1.52" evidence="3"/>
<sequence>MKAFPLTRFLCLALLLSSVVLTGQQRYQGDLSSYTAAEKAWVDSVFSTLSIDGQIGQLMMIRAHSDRGADHIAHVKAEIKKYQVGGLCFFQGTPEKQLQLTNEYQTLSSIPLMVSMDAEWGLGMRLPDQTISFPKQLALGAIRDNKLIYDMGAEIARQMHHMGVNVSFSPVLDVNNNPNNPVIDTRSFGEDRYNVTIKGYQYMRGLQDNGILASAKHFPGHGDTGTDSHYNLPVIAHNRARLDSLELYPFQALVRYGIGSVMAAHLQIPALDDRPNRPSSLSKPIVYDLLRKEMGFTGLVFTDGLEMKGVTNHYGNGEVEAEAIAAGSDILLLPESTADAFTAIKRYMNEGKITSADLERKVRRILLSKYRLGLRKTRTLPLDNLRGHLNTAGAYALKQTLFENAMTLVKDGERLVPINDLERGKIVSVHVGLNAPTAFSKRLDDYGQITHLNAGYNLSSADRERILAKIAEDDLVIIGLYSDGSRFREKVPVTAGVLSLLRGIDAKARMIVSVFGNPYSLAALDGSAGTVLMAYSRDEVAQDAAAQALFGANRITGRLPITASPGAVFNAGIETSASFRMGYAEPEAVGMNGNKLAAKVDLLAREAMRRKATPGMVVLAARSGKIVYEKAYGYHTYSRRKEVHTSDIYDLASVTKVCATTISIMKLVDEGKLSLDLPISNYLPGLEGSAVEFLTLRPMLAHRAGLRSWIPFYTETLNQSGKPSSQFYRKAPTGDFVVPVSENLYMHRVYLDSMWHKIYNNELPNEGQYRYSDLGFYLMAKIVDQVSGLTVDEFADRNFYRPMGLTTLTFKPLKKFPKSRIPPSENDNYFRHERVQGTVHDMGAAMLGGVSGHAGLFGTARDVATIFQMLLQEGNYGGRQYLRPETVRLFASRYTNETRRGLGFDMKQLNENRKMNLSPMASERAFGHLGFTGIAVWADPVEDLVFVALSNRTYPSMNNNTFGKLDTRLRLHTAMYESITKHSSFEDRRSVQVGKLP</sequence>
<dbReference type="AlphaFoldDB" id="A0A1H9BGP1"/>
<proteinExistence type="inferred from homology"/>
<comment type="similarity">
    <text evidence="2">Belongs to the glycosyl hydrolase 3 family.</text>
</comment>
<evidence type="ECO:0000256" key="2">
    <source>
        <dbReference type="ARBA" id="ARBA00005336"/>
    </source>
</evidence>